<sequence>MKKDKTILLIDPYLSNYVEHPDGGNNSKMKREFPPVVGPEEIHNIDAVLCTHTHVDHMDPWTLGEIDYPFKLYCSKSAYSQNPLNIDDDQLLFMDWEQIYTINEFQVIPIPAAHYHKADQDGNPDCLSFLISVGELTLFFWGDGIPYNGLIDRLSSVQFHFFFAPINGRDWFREEKGIIGNLDSRELVEICRKLNIDTVIPNHFDMFEYNGEYPEHFINYLNQFAPNQEYKILKKGEIITV</sequence>
<accession>A0A382DC40</accession>
<dbReference type="InterPro" id="IPR050114">
    <property type="entry name" value="UPF0173_UPF0282_UlaG_hydrolase"/>
</dbReference>
<dbReference type="PANTHER" id="PTHR43546">
    <property type="entry name" value="UPF0173 METAL-DEPENDENT HYDROLASE MJ1163-RELATED"/>
    <property type="match status" value="1"/>
</dbReference>
<evidence type="ECO:0000259" key="1">
    <source>
        <dbReference type="Pfam" id="PF12706"/>
    </source>
</evidence>
<gene>
    <name evidence="2" type="ORF">METZ01_LOCUS188085</name>
</gene>
<organism evidence="2">
    <name type="scientific">marine metagenome</name>
    <dbReference type="NCBI Taxonomy" id="408172"/>
    <lineage>
        <taxon>unclassified sequences</taxon>
        <taxon>metagenomes</taxon>
        <taxon>ecological metagenomes</taxon>
    </lineage>
</organism>
<dbReference type="Pfam" id="PF12706">
    <property type="entry name" value="Lactamase_B_2"/>
    <property type="match status" value="1"/>
</dbReference>
<proteinExistence type="predicted"/>
<dbReference type="Gene3D" id="3.60.15.10">
    <property type="entry name" value="Ribonuclease Z/Hydroxyacylglutathione hydrolase-like"/>
    <property type="match status" value="1"/>
</dbReference>
<protein>
    <recommendedName>
        <fullName evidence="1">Metallo-beta-lactamase domain-containing protein</fullName>
    </recommendedName>
</protein>
<reference evidence="2" key="1">
    <citation type="submission" date="2018-05" db="EMBL/GenBank/DDBJ databases">
        <authorList>
            <person name="Lanie J.A."/>
            <person name="Ng W.-L."/>
            <person name="Kazmierczak K.M."/>
            <person name="Andrzejewski T.M."/>
            <person name="Davidsen T.M."/>
            <person name="Wayne K.J."/>
            <person name="Tettelin H."/>
            <person name="Glass J.I."/>
            <person name="Rusch D."/>
            <person name="Podicherti R."/>
            <person name="Tsui H.-C.T."/>
            <person name="Winkler M.E."/>
        </authorList>
    </citation>
    <scope>NUCLEOTIDE SEQUENCE</scope>
</reference>
<dbReference type="SUPFAM" id="SSF56281">
    <property type="entry name" value="Metallo-hydrolase/oxidoreductase"/>
    <property type="match status" value="1"/>
</dbReference>
<dbReference type="InterPro" id="IPR001279">
    <property type="entry name" value="Metallo-B-lactamas"/>
</dbReference>
<dbReference type="EMBL" id="UINC01038344">
    <property type="protein sequence ID" value="SVB35231.1"/>
    <property type="molecule type" value="Genomic_DNA"/>
</dbReference>
<name>A0A382DC40_9ZZZZ</name>
<dbReference type="InterPro" id="IPR036866">
    <property type="entry name" value="RibonucZ/Hydroxyglut_hydro"/>
</dbReference>
<evidence type="ECO:0000313" key="2">
    <source>
        <dbReference type="EMBL" id="SVB35231.1"/>
    </source>
</evidence>
<feature type="domain" description="Metallo-beta-lactamase" evidence="1">
    <location>
        <begin position="8"/>
        <end position="204"/>
    </location>
</feature>
<dbReference type="AlphaFoldDB" id="A0A382DC40"/>